<dbReference type="PATRIC" id="fig|1348973.3.peg.1041"/>
<comment type="caution">
    <text evidence="1">The sequence shown here is derived from an EMBL/GenBank/DDBJ whole genome shotgun (WGS) entry which is preliminary data.</text>
</comment>
<dbReference type="AlphaFoldDB" id="A0A072NQW7"/>
<evidence type="ECO:0000313" key="1">
    <source>
        <dbReference type="EMBL" id="KEF39308.1"/>
    </source>
</evidence>
<proteinExistence type="predicted"/>
<reference evidence="1 2" key="1">
    <citation type="submission" date="2014-04" db="EMBL/GenBank/DDBJ databases">
        <title>Draft genome sequence of Bacillus azotoformans MEV2011, a (co-) denitrifying strain unable to grow in the presence of oxygen.</title>
        <authorList>
            <person name="Nielsen M."/>
            <person name="Schreiber L."/>
            <person name="Finster K."/>
            <person name="Schramm A."/>
        </authorList>
    </citation>
    <scope>NUCLEOTIDE SEQUENCE [LARGE SCALE GENOMIC DNA]</scope>
    <source>
        <strain evidence="1 2">MEV2011</strain>
    </source>
</reference>
<dbReference type="EMBL" id="JJRY01000003">
    <property type="protein sequence ID" value="KEF39308.1"/>
    <property type="molecule type" value="Genomic_DNA"/>
</dbReference>
<organism evidence="1 2">
    <name type="scientific">Schinkia azotoformans MEV2011</name>
    <dbReference type="NCBI Taxonomy" id="1348973"/>
    <lineage>
        <taxon>Bacteria</taxon>
        <taxon>Bacillati</taxon>
        <taxon>Bacillota</taxon>
        <taxon>Bacilli</taxon>
        <taxon>Bacillales</taxon>
        <taxon>Bacillaceae</taxon>
        <taxon>Calidifontibacillus/Schinkia group</taxon>
        <taxon>Schinkia</taxon>
    </lineage>
</organism>
<protein>
    <submittedName>
        <fullName evidence="1">Uncharacterized protein</fullName>
    </submittedName>
</protein>
<sequence>MDKHESEKLGNVINNSCEESKNDTVLENQTRRIEYINIYWDEWNM</sequence>
<dbReference type="RefSeq" id="WP_161773167.1">
    <property type="nucleotide sequence ID" value="NZ_JJRY01000003.1"/>
</dbReference>
<name>A0A072NQW7_SCHAZ</name>
<evidence type="ECO:0000313" key="2">
    <source>
        <dbReference type="Proteomes" id="UP000027936"/>
    </source>
</evidence>
<dbReference type="Proteomes" id="UP000027936">
    <property type="component" value="Unassembled WGS sequence"/>
</dbReference>
<accession>A0A072NQW7</accession>
<gene>
    <name evidence="1" type="ORF">M670_01070</name>
</gene>